<feature type="chain" id="PRO_5036353938" evidence="1">
    <location>
        <begin position="27"/>
        <end position="199"/>
    </location>
</feature>
<reference evidence="4 5" key="1">
    <citation type="submission" date="2019-01" db="EMBL/GenBank/DDBJ databases">
        <title>Sequencing of cultivated peanut Arachis hypogaea provides insights into genome evolution and oil improvement.</title>
        <authorList>
            <person name="Chen X."/>
        </authorList>
    </citation>
    <scope>NUCLEOTIDE SEQUENCE [LARGE SCALE GENOMIC DNA]</scope>
    <source>
        <strain evidence="5">cv. Fuhuasheng</strain>
        <strain evidence="4">GDAAS-fuhuasheng2018</strain>
        <tissue evidence="4">Leaves</tissue>
    </source>
</reference>
<dbReference type="EMBL" id="CP031001">
    <property type="protein sequence ID" value="QHN77468.1"/>
    <property type="molecule type" value="Genomic_DNA"/>
</dbReference>
<dbReference type="InterPro" id="IPR045285">
    <property type="entry name" value="At5g19230-like"/>
</dbReference>
<dbReference type="PANTHER" id="PTHR33976">
    <property type="entry name" value="OS07G0645000 PROTEIN"/>
    <property type="match status" value="1"/>
</dbReference>
<dbReference type="STRING" id="3818.A0A444XLI8"/>
<evidence type="ECO:0000259" key="2">
    <source>
        <dbReference type="Pfam" id="PF25884"/>
    </source>
</evidence>
<accession>A0A444XLI8</accession>
<protein>
    <submittedName>
        <fullName evidence="3">Putative GPI-anchored protein</fullName>
    </submittedName>
</protein>
<feature type="signal peptide" evidence="1">
    <location>
        <begin position="1"/>
        <end position="26"/>
    </location>
</feature>
<reference evidence="3 6" key="2">
    <citation type="submission" date="2020-01" db="EMBL/GenBank/DDBJ databases">
        <title>Genome sequence of Arachis hypogaea, cultivar Shitouqi.</title>
        <authorList>
            <person name="Zhuang W."/>
            <person name="Chen H."/>
            <person name="Varshney R."/>
            <person name="Wang D."/>
            <person name="Ming R."/>
        </authorList>
    </citation>
    <scope>NUCLEOTIDE SEQUENCE [LARGE SCALE GENOMIC DNA]</scope>
    <source>
        <tissue evidence="3">Young leaf</tissue>
    </source>
</reference>
<name>A0A444XLI8_ARAHY</name>
<evidence type="ECO:0000256" key="1">
    <source>
        <dbReference type="SAM" id="SignalP"/>
    </source>
</evidence>
<dbReference type="Pfam" id="PF25884">
    <property type="entry name" value="At5g19230"/>
    <property type="match status" value="1"/>
</dbReference>
<evidence type="ECO:0000313" key="6">
    <source>
        <dbReference type="Proteomes" id="UP000464620"/>
    </source>
</evidence>
<dbReference type="OrthoDB" id="753138at2759"/>
<gene>
    <name evidence="4" type="ORF">Ahy_B09g096597</name>
    <name evidence="3" type="ORF">DS421_19g652940</name>
</gene>
<dbReference type="SMR" id="A0A444XLI8"/>
<dbReference type="AlphaFoldDB" id="A0A444XLI8"/>
<dbReference type="PANTHER" id="PTHR33976:SF10">
    <property type="entry name" value="GLYCOPROTEIN MEMBRANE GPI-ANCHORED PROTEIN"/>
    <property type="match status" value="1"/>
</dbReference>
<organism evidence="4 5">
    <name type="scientific">Arachis hypogaea</name>
    <name type="common">Peanut</name>
    <dbReference type="NCBI Taxonomy" id="3818"/>
    <lineage>
        <taxon>Eukaryota</taxon>
        <taxon>Viridiplantae</taxon>
        <taxon>Streptophyta</taxon>
        <taxon>Embryophyta</taxon>
        <taxon>Tracheophyta</taxon>
        <taxon>Spermatophyta</taxon>
        <taxon>Magnoliopsida</taxon>
        <taxon>eudicotyledons</taxon>
        <taxon>Gunneridae</taxon>
        <taxon>Pentapetalae</taxon>
        <taxon>rosids</taxon>
        <taxon>fabids</taxon>
        <taxon>Fabales</taxon>
        <taxon>Fabaceae</taxon>
        <taxon>Papilionoideae</taxon>
        <taxon>50 kb inversion clade</taxon>
        <taxon>dalbergioids sensu lato</taxon>
        <taxon>Dalbergieae</taxon>
        <taxon>Pterocarpus clade</taxon>
        <taxon>Arachis</taxon>
    </lineage>
</organism>
<keyword evidence="5" id="KW-1185">Reference proteome</keyword>
<dbReference type="Gramene" id="arahy.Tifrunner.gnm2.ann2.Ah19g241100.1">
    <property type="protein sequence ID" value="arahy.Tifrunner.gnm2.ann2.Ah19g241100.1-CDS"/>
    <property type="gene ID" value="arahy.Tifrunner.gnm2.ann2.Ah19g241100"/>
</dbReference>
<evidence type="ECO:0000313" key="5">
    <source>
        <dbReference type="Proteomes" id="UP000289738"/>
    </source>
</evidence>
<dbReference type="EMBL" id="SDMP01000019">
    <property type="protein sequence ID" value="RYQ90543.1"/>
    <property type="molecule type" value="Genomic_DNA"/>
</dbReference>
<keyword evidence="1" id="KW-0732">Signal</keyword>
<dbReference type="Proteomes" id="UP000464620">
    <property type="component" value="Chromosome B09"/>
</dbReference>
<feature type="domain" description="Uncharacterized GPI-anchored protein At5g19230-like" evidence="2">
    <location>
        <begin position="32"/>
        <end position="159"/>
    </location>
</feature>
<evidence type="ECO:0000313" key="3">
    <source>
        <dbReference type="EMBL" id="QHN77468.1"/>
    </source>
</evidence>
<proteinExistence type="predicted"/>
<evidence type="ECO:0000313" key="4">
    <source>
        <dbReference type="EMBL" id="RYQ90543.1"/>
    </source>
</evidence>
<dbReference type="Proteomes" id="UP000289738">
    <property type="component" value="Chromosome B09"/>
</dbReference>
<dbReference type="InterPro" id="IPR059083">
    <property type="entry name" value="At5g19230_dom"/>
</dbReference>
<sequence>MACFKLAFNVLLPVFALHLFTSQVLSGASEGQDLLDDINIYRKVFNLPELKELSKMSCLADEIADDLGGKDKCKELANYYPSPGSALKIPKFQENLKKCRIDYNTTTDGVIMPVRVPKLDEDALFSNYTKSNHFTKYLNDSNYTVAGVGSEHDWMVLILSTNSSSGNFSSATSLLAGANWKNHYLVLPLFFSLLVSLII</sequence>